<feature type="domain" description="Gnk2-homologous" evidence="6">
    <location>
        <begin position="1"/>
        <end position="99"/>
    </location>
</feature>
<reference evidence="7" key="1">
    <citation type="submission" date="2020-07" db="EMBL/GenBank/DDBJ databases">
        <title>Ethylene signaling mediates host invasion by parasitic plants.</title>
        <authorList>
            <person name="Yoshida S."/>
        </authorList>
    </citation>
    <scope>NUCLEOTIDE SEQUENCE</scope>
    <source>
        <strain evidence="7">Okayama</strain>
    </source>
</reference>
<dbReference type="OrthoDB" id="911609at2759"/>
<dbReference type="PANTHER" id="PTHR32411">
    <property type="entry name" value="CYSTEINE-RICH REPEAT SECRETORY PROTEIN 38-RELATED"/>
    <property type="match status" value="1"/>
</dbReference>
<dbReference type="GO" id="GO:0005576">
    <property type="term" value="C:extracellular region"/>
    <property type="evidence" value="ECO:0007669"/>
    <property type="project" value="UniProtKB-SubCell"/>
</dbReference>
<evidence type="ECO:0000259" key="6">
    <source>
        <dbReference type="PROSITE" id="PS51473"/>
    </source>
</evidence>
<evidence type="ECO:0000256" key="4">
    <source>
        <dbReference type="ARBA" id="ARBA00022737"/>
    </source>
</evidence>
<proteinExistence type="inferred from homology"/>
<evidence type="ECO:0000256" key="5">
    <source>
        <dbReference type="ARBA" id="ARBA00038515"/>
    </source>
</evidence>
<dbReference type="InterPro" id="IPR038408">
    <property type="entry name" value="GNK2_sf"/>
</dbReference>
<dbReference type="PROSITE" id="PS51473">
    <property type="entry name" value="GNK2"/>
    <property type="match status" value="2"/>
</dbReference>
<comment type="similarity">
    <text evidence="5">Belongs to the cysteine-rich repeat secretory protein family.</text>
</comment>
<keyword evidence="2" id="KW-0964">Secreted</keyword>
<evidence type="ECO:0000256" key="2">
    <source>
        <dbReference type="ARBA" id="ARBA00022525"/>
    </source>
</evidence>
<name>A0A830CQG5_9LAMI</name>
<accession>A0A830CQG5</accession>
<dbReference type="InterPro" id="IPR050581">
    <property type="entry name" value="CRR_secretory_protein"/>
</dbReference>
<dbReference type="CDD" id="cd23509">
    <property type="entry name" value="Gnk2-like"/>
    <property type="match status" value="2"/>
</dbReference>
<dbReference type="AlphaFoldDB" id="A0A830CQG5"/>
<evidence type="ECO:0000313" key="7">
    <source>
        <dbReference type="EMBL" id="GFP96581.1"/>
    </source>
</evidence>
<evidence type="ECO:0000313" key="8">
    <source>
        <dbReference type="Proteomes" id="UP000653305"/>
    </source>
</evidence>
<comment type="subcellular location">
    <subcellularLocation>
        <location evidence="1">Secreted</location>
    </subcellularLocation>
</comment>
<organism evidence="7 8">
    <name type="scientific">Phtheirospermum japonicum</name>
    <dbReference type="NCBI Taxonomy" id="374723"/>
    <lineage>
        <taxon>Eukaryota</taxon>
        <taxon>Viridiplantae</taxon>
        <taxon>Streptophyta</taxon>
        <taxon>Embryophyta</taxon>
        <taxon>Tracheophyta</taxon>
        <taxon>Spermatophyta</taxon>
        <taxon>Magnoliopsida</taxon>
        <taxon>eudicotyledons</taxon>
        <taxon>Gunneridae</taxon>
        <taxon>Pentapetalae</taxon>
        <taxon>asterids</taxon>
        <taxon>lamiids</taxon>
        <taxon>Lamiales</taxon>
        <taxon>Orobanchaceae</taxon>
        <taxon>Orobanchaceae incertae sedis</taxon>
        <taxon>Phtheirospermum</taxon>
    </lineage>
</organism>
<sequence>STRGEFTPGSAYQQRLLYLVDNLCANAPHKIGFWNASWAEVSNERAYGLALCHGDVSPEDFETCLTNATITVANTYCPNCRGAIIWRDYCMFKYSDLDVLGKMNGITGYIASEGNAGDDNFREAAVVLMGNLSQTTIGAPHKFFANGTTAIGNTTTLYGMVQRSRDLSADYCRGCLAIARGELSIRSMNNISG</sequence>
<evidence type="ECO:0000256" key="1">
    <source>
        <dbReference type="ARBA" id="ARBA00004613"/>
    </source>
</evidence>
<dbReference type="Pfam" id="PF01657">
    <property type="entry name" value="Stress-antifung"/>
    <property type="match status" value="1"/>
</dbReference>
<keyword evidence="8" id="KW-1185">Reference proteome</keyword>
<keyword evidence="3" id="KW-0732">Signal</keyword>
<protein>
    <submittedName>
        <fullName evidence="7">Cysteine-rich repeat secretory protein 38</fullName>
    </submittedName>
</protein>
<evidence type="ECO:0000256" key="3">
    <source>
        <dbReference type="ARBA" id="ARBA00022729"/>
    </source>
</evidence>
<keyword evidence="4" id="KW-0677">Repeat</keyword>
<dbReference type="InterPro" id="IPR002902">
    <property type="entry name" value="GNK2"/>
</dbReference>
<feature type="domain" description="Gnk2-homologous" evidence="6">
    <location>
        <begin position="103"/>
        <end position="193"/>
    </location>
</feature>
<dbReference type="PANTHER" id="PTHR32411:SF43">
    <property type="entry name" value="CYSTEINE-RICH REPEAT SECRETORY PROTEIN 38"/>
    <property type="match status" value="1"/>
</dbReference>
<gene>
    <name evidence="7" type="ORF">PHJA_001802200</name>
</gene>
<feature type="non-terminal residue" evidence="7">
    <location>
        <position position="1"/>
    </location>
</feature>
<dbReference type="EMBL" id="BMAC01000446">
    <property type="protein sequence ID" value="GFP96581.1"/>
    <property type="molecule type" value="Genomic_DNA"/>
</dbReference>
<comment type="caution">
    <text evidence="7">The sequence shown here is derived from an EMBL/GenBank/DDBJ whole genome shotgun (WGS) entry which is preliminary data.</text>
</comment>
<dbReference type="Proteomes" id="UP000653305">
    <property type="component" value="Unassembled WGS sequence"/>
</dbReference>
<dbReference type="Gene3D" id="3.30.430.20">
    <property type="entry name" value="Gnk2 domain, C-X8-C-X2-C motif"/>
    <property type="match status" value="2"/>
</dbReference>